<dbReference type="HOGENOM" id="CLU_084215_2_1_11"/>
<dbReference type="OrthoDB" id="4213157at2"/>
<evidence type="ECO:0000313" key="5">
    <source>
        <dbReference type="Proteomes" id="UP000325763"/>
    </source>
</evidence>
<accession>A0A0B5DH50</accession>
<evidence type="ECO:0000313" key="3">
    <source>
        <dbReference type="EMBL" id="QEV37911.1"/>
    </source>
</evidence>
<name>A0A0B5DH50_9ACTN</name>
<gene>
    <name evidence="3" type="ORF">CP978_04585</name>
    <name evidence="2" type="ORF">SNOD_04205</name>
</gene>
<feature type="transmembrane region" description="Helical" evidence="1">
    <location>
        <begin position="144"/>
        <end position="168"/>
    </location>
</feature>
<reference evidence="4" key="1">
    <citation type="submission" date="2014-09" db="EMBL/GenBank/DDBJ databases">
        <title>Sequence of the Streptomyces nodosus genome.</title>
        <authorList>
            <person name="Sweeney P."/>
            <person name="Stephens N."/>
            <person name="Murphy C."/>
            <person name="Caffrey P."/>
        </authorList>
    </citation>
    <scope>NUCLEOTIDE SEQUENCE [LARGE SCALE GENOMIC DNA]</scope>
    <source>
        <strain evidence="4">ATCC 14899</strain>
    </source>
</reference>
<keyword evidence="1" id="KW-0472">Membrane</keyword>
<protein>
    <submittedName>
        <fullName evidence="2">Membrane protein</fullName>
    </submittedName>
</protein>
<reference evidence="3 5" key="3">
    <citation type="submission" date="2017-09" db="EMBL/GenBank/DDBJ databases">
        <title>Streptomyces genome completion.</title>
        <authorList>
            <person name="Lee N."/>
            <person name="Cho B.-K."/>
        </authorList>
    </citation>
    <scope>NUCLEOTIDE SEQUENCE [LARGE SCALE GENOMIC DNA]</scope>
    <source>
        <strain evidence="3 5">ATCC 14899</strain>
    </source>
</reference>
<dbReference type="EMBL" id="CP023747">
    <property type="protein sequence ID" value="QEV37911.1"/>
    <property type="molecule type" value="Genomic_DNA"/>
</dbReference>
<keyword evidence="1" id="KW-1133">Transmembrane helix</keyword>
<dbReference type="KEGG" id="snq:CP978_04585"/>
<dbReference type="InterPro" id="IPR039708">
    <property type="entry name" value="MT1774/Rv1733c-like"/>
</dbReference>
<dbReference type="PANTHER" id="PTHR42305">
    <property type="entry name" value="MEMBRANE PROTEIN RV1733C-RELATED"/>
    <property type="match status" value="1"/>
</dbReference>
<proteinExistence type="predicted"/>
<evidence type="ECO:0000256" key="1">
    <source>
        <dbReference type="SAM" id="Phobius"/>
    </source>
</evidence>
<reference evidence="2 4" key="2">
    <citation type="journal article" date="2016" name="Appl. Microbiol. Biotechnol.">
        <title>Exploiting the genome sequence of Streptomyces nodosus for enhanced antibiotic production.</title>
        <authorList>
            <person name="Sweeney P."/>
            <person name="Murphy C.D."/>
            <person name="Caffrey P."/>
        </authorList>
    </citation>
    <scope>NUCLEOTIDE SEQUENCE [LARGE SCALE GENOMIC DNA]</scope>
    <source>
        <strain evidence="2 4">ATCC 14899</strain>
    </source>
</reference>
<keyword evidence="4" id="KW-1185">Reference proteome</keyword>
<dbReference type="EMBL" id="CP009313">
    <property type="protein sequence ID" value="AJE39322.1"/>
    <property type="molecule type" value="Genomic_DNA"/>
</dbReference>
<dbReference type="AlphaFoldDB" id="A0A0B5DH50"/>
<dbReference type="Proteomes" id="UP000031526">
    <property type="component" value="Chromosome"/>
</dbReference>
<evidence type="ECO:0000313" key="2">
    <source>
        <dbReference type="EMBL" id="AJE39322.1"/>
    </source>
</evidence>
<sequence>MATTRRTAGAKVWLWRWRRNPLRRPSDLLEAWVVLATWVLVLLAGVLAGRAAAGAVEYGLAERGARAHPVAAVLAENAAVTSRAVPEYGNGSVWAKVRWTAAGTPHEGLVAVEPGLKAGSPVTVWTDQRGDLVSRPATAEQMRLQAGLVGSLVGLGTASGVLVCGWLVRGRLERQRLEAWDKEWETVGPRWRRTIG</sequence>
<keyword evidence="1" id="KW-0812">Transmembrane</keyword>
<dbReference type="STRING" id="40318.SNOD_04205"/>
<organism evidence="2 4">
    <name type="scientific">Streptomyces nodosus</name>
    <dbReference type="NCBI Taxonomy" id="40318"/>
    <lineage>
        <taxon>Bacteria</taxon>
        <taxon>Bacillati</taxon>
        <taxon>Actinomycetota</taxon>
        <taxon>Actinomycetes</taxon>
        <taxon>Kitasatosporales</taxon>
        <taxon>Streptomycetaceae</taxon>
        <taxon>Streptomyces</taxon>
    </lineage>
</organism>
<dbReference type="PANTHER" id="PTHR42305:SF1">
    <property type="entry name" value="MEMBRANE PROTEIN RV1733C-RELATED"/>
    <property type="match status" value="1"/>
</dbReference>
<dbReference type="RefSeq" id="WP_043437746.1">
    <property type="nucleotide sequence ID" value="NZ_CP009313.1"/>
</dbReference>
<feature type="transmembrane region" description="Helical" evidence="1">
    <location>
        <begin position="28"/>
        <end position="48"/>
    </location>
</feature>
<dbReference type="Proteomes" id="UP000325763">
    <property type="component" value="Chromosome"/>
</dbReference>
<evidence type="ECO:0000313" key="4">
    <source>
        <dbReference type="Proteomes" id="UP000031526"/>
    </source>
</evidence>